<evidence type="ECO:0000259" key="18">
    <source>
        <dbReference type="Pfam" id="PF17760"/>
    </source>
</evidence>
<dbReference type="Gene3D" id="1.10.8.280">
    <property type="entry name" value="ABC transporter ATPase domain-like"/>
    <property type="match status" value="1"/>
</dbReference>
<evidence type="ECO:0000256" key="13">
    <source>
        <dbReference type="ARBA" id="ARBA00023204"/>
    </source>
</evidence>
<dbReference type="CDD" id="cd03271">
    <property type="entry name" value="ABC_UvrA_II"/>
    <property type="match status" value="1"/>
</dbReference>
<dbReference type="Gene3D" id="3.40.50.300">
    <property type="entry name" value="P-loop containing nucleotide triphosphate hydrolases"/>
    <property type="match status" value="2"/>
</dbReference>
<sequence length="926" mass="101379">MPDFIVIKGARVHNLKNVSIKIPKNKLVVVTGLSGSGKSSLAFDTVYAEGQRRYAESLSSYARQFMGVRDKPDVNKIDGLSPTIAIDQKVFAQNPRSTVGTATEIYDYLRLLFSSVGQQYCPDCNLPTKAYTPGEIAAAVRRLARNGRVVILAPLVDSEEVDKKILLERVERSGFEEVEVNGVVMKCRDFADYNFSVGRRYCVAIVVGRIEDIKKQNPTVAVESALDLGNGVIEVVGGKEKLIFSTSGLCPRCGNVYPLLQVRNFSFNSPYGACPRCTGLGVTMEVDLALVVPNTRLTLSQGAIQPWTRITGNQAWYQKLLAVVAEVNNFSLDVSFVDLPEKVRQLVMEGTGTRLYDVDGKKTTFSGVRRDLLSRHLETTSDYVRREIEQYMRELTCPECAGQRLRRESLAVKIGGYSIAELSSLSIEQAIVEISKLKIEHLAVFSTLRQELLARLNNLQKVGLGYLSLDRSLTTLSGGEVTRVRLGSQLSSGLTGVIYILDEPSVGLHPRDNQQLISTLRYLRDLGNSVIVVEHDTAMMKAADYLIDVGPGAGVYGGEIVAQGTYSQVVKSAASLTGQYLIGKEKVINKPAPRPCAKNCPKLTVAGAKAFNLKNVTVDFPLQRLVCVTGVSGSGKSSLVLNILSRALLKKFYRAKDEPGEHKEIKGVQHIDKVIAIDQSPIGRTPRSNPATYTGIFVLIRDLFASLPESRLRGYDAGKFSFNVKGGGRCEACSGDGYIRIPMQFLADVFMECAECSGARYNQEAMEIHYKEKNIADVLNMTAEEAFKFFVDLPSLADKLDLLRAVGLGYVKLGQSATTLSGGEAQRIKLATELSRASTGRTLYILDEPTTGLHFEDVKHLLVVLEKLVDKGNSVLVIEHNTDVIKAADWVVELGPEGGEKGGYVLASGTPADIKKNKKSWTGKYL</sequence>
<evidence type="ECO:0000256" key="2">
    <source>
        <dbReference type="ARBA" id="ARBA00022490"/>
    </source>
</evidence>
<keyword evidence="12" id="KW-0238">DNA-binding</keyword>
<feature type="domain" description="UvrA DNA-binding" evidence="17">
    <location>
        <begin position="287"/>
        <end position="390"/>
    </location>
</feature>
<keyword evidence="8" id="KW-0863">Zinc-finger</keyword>
<dbReference type="GO" id="GO:0005524">
    <property type="term" value="F:ATP binding"/>
    <property type="evidence" value="ECO:0007669"/>
    <property type="project" value="UniProtKB-KW"/>
</dbReference>
<dbReference type="EMBL" id="MFRE01000021">
    <property type="protein sequence ID" value="OGH93807.1"/>
    <property type="molecule type" value="Genomic_DNA"/>
</dbReference>
<dbReference type="GO" id="GO:0008270">
    <property type="term" value="F:zinc ion binding"/>
    <property type="evidence" value="ECO:0007669"/>
    <property type="project" value="UniProtKB-KW"/>
</dbReference>
<dbReference type="InterPro" id="IPR041552">
    <property type="entry name" value="UvrA_DNA-bd"/>
</dbReference>
<name>A0A1F6PCA5_9BACT</name>
<dbReference type="GO" id="GO:0004518">
    <property type="term" value="F:nuclease activity"/>
    <property type="evidence" value="ECO:0007669"/>
    <property type="project" value="UniProtKB-KW"/>
</dbReference>
<dbReference type="GO" id="GO:0003677">
    <property type="term" value="F:DNA binding"/>
    <property type="evidence" value="ECO:0007669"/>
    <property type="project" value="UniProtKB-KW"/>
</dbReference>
<dbReference type="Gene3D" id="1.20.1580.10">
    <property type="entry name" value="ABC transporter ATPase like domain"/>
    <property type="match status" value="2"/>
</dbReference>
<dbReference type="InterPro" id="IPR004602">
    <property type="entry name" value="UvrA"/>
</dbReference>
<evidence type="ECO:0000256" key="11">
    <source>
        <dbReference type="ARBA" id="ARBA00022881"/>
    </source>
</evidence>
<evidence type="ECO:0000256" key="9">
    <source>
        <dbReference type="ARBA" id="ARBA00022833"/>
    </source>
</evidence>
<dbReference type="InterPro" id="IPR041102">
    <property type="entry name" value="UvrA_inter"/>
</dbReference>
<comment type="subcellular location">
    <subcellularLocation>
        <location evidence="1">Cytoplasm</location>
    </subcellularLocation>
</comment>
<dbReference type="PANTHER" id="PTHR43152">
    <property type="entry name" value="UVRABC SYSTEM PROTEIN A"/>
    <property type="match status" value="1"/>
</dbReference>
<dbReference type="InterPro" id="IPR013815">
    <property type="entry name" value="ATP_grasp_subdomain_1"/>
</dbReference>
<keyword evidence="5" id="KW-0547">Nucleotide-binding</keyword>
<dbReference type="NCBIfam" id="TIGR00630">
    <property type="entry name" value="uvra"/>
    <property type="match status" value="1"/>
</dbReference>
<organism evidence="19 20">
    <name type="scientific">Candidatus Magasanikbacteria bacterium RIFOXYD2_FULL_41_14</name>
    <dbReference type="NCBI Taxonomy" id="1798709"/>
    <lineage>
        <taxon>Bacteria</taxon>
        <taxon>Candidatus Magasanikiibacteriota</taxon>
    </lineage>
</organism>
<dbReference type="STRING" id="1798709.A2538_02955"/>
<dbReference type="PANTHER" id="PTHR43152:SF3">
    <property type="entry name" value="UVRABC SYSTEM PROTEIN A"/>
    <property type="match status" value="1"/>
</dbReference>
<evidence type="ECO:0000256" key="15">
    <source>
        <dbReference type="ARBA" id="ARBA00039316"/>
    </source>
</evidence>
<keyword evidence="11" id="KW-0267">Excision nuclease</keyword>
<accession>A0A1F6PCA5</accession>
<dbReference type="InterPro" id="IPR017871">
    <property type="entry name" value="ABC_transporter-like_CS"/>
</dbReference>
<dbReference type="PROSITE" id="PS00211">
    <property type="entry name" value="ABC_TRANSPORTER_1"/>
    <property type="match status" value="1"/>
</dbReference>
<evidence type="ECO:0000256" key="7">
    <source>
        <dbReference type="ARBA" id="ARBA00022769"/>
    </source>
</evidence>
<dbReference type="SUPFAM" id="SSF52540">
    <property type="entry name" value="P-loop containing nucleoside triphosphate hydrolases"/>
    <property type="match status" value="2"/>
</dbReference>
<evidence type="ECO:0000256" key="3">
    <source>
        <dbReference type="ARBA" id="ARBA00022723"/>
    </source>
</evidence>
<keyword evidence="10" id="KW-0067">ATP-binding</keyword>
<evidence type="ECO:0000256" key="16">
    <source>
        <dbReference type="ARBA" id="ARBA00042156"/>
    </source>
</evidence>
<comment type="similarity">
    <text evidence="14">Belongs to the ABC transporter superfamily. UvrA family.</text>
</comment>
<evidence type="ECO:0000256" key="10">
    <source>
        <dbReference type="ARBA" id="ARBA00022840"/>
    </source>
</evidence>
<dbReference type="Proteomes" id="UP000178254">
    <property type="component" value="Unassembled WGS sequence"/>
</dbReference>
<evidence type="ECO:0000256" key="5">
    <source>
        <dbReference type="ARBA" id="ARBA00022741"/>
    </source>
</evidence>
<reference evidence="19 20" key="1">
    <citation type="journal article" date="2016" name="Nat. Commun.">
        <title>Thousands of microbial genomes shed light on interconnected biogeochemical processes in an aquifer system.</title>
        <authorList>
            <person name="Anantharaman K."/>
            <person name="Brown C.T."/>
            <person name="Hug L.A."/>
            <person name="Sharon I."/>
            <person name="Castelle C.J."/>
            <person name="Probst A.J."/>
            <person name="Thomas B.C."/>
            <person name="Singh A."/>
            <person name="Wilkins M.J."/>
            <person name="Karaoz U."/>
            <person name="Brodie E.L."/>
            <person name="Williams K.H."/>
            <person name="Hubbard S.S."/>
            <person name="Banfield J.F."/>
        </authorList>
    </citation>
    <scope>NUCLEOTIDE SEQUENCE [LARGE SCALE GENOMIC DNA]</scope>
</reference>
<dbReference type="Pfam" id="PF17760">
    <property type="entry name" value="UvrA_inter"/>
    <property type="match status" value="1"/>
</dbReference>
<dbReference type="Gene3D" id="3.30.1490.20">
    <property type="entry name" value="ATP-grasp fold, A domain"/>
    <property type="match status" value="1"/>
</dbReference>
<keyword evidence="6" id="KW-0227">DNA damage</keyword>
<evidence type="ECO:0000256" key="6">
    <source>
        <dbReference type="ARBA" id="ARBA00022763"/>
    </source>
</evidence>
<keyword evidence="9" id="KW-0862">Zinc</keyword>
<keyword evidence="4" id="KW-0677">Repeat</keyword>
<dbReference type="GO" id="GO:0006289">
    <property type="term" value="P:nucleotide-excision repair"/>
    <property type="evidence" value="ECO:0007669"/>
    <property type="project" value="InterPro"/>
</dbReference>
<dbReference type="GO" id="GO:0009380">
    <property type="term" value="C:excinuclease repair complex"/>
    <property type="evidence" value="ECO:0007669"/>
    <property type="project" value="InterPro"/>
</dbReference>
<evidence type="ECO:0000256" key="12">
    <source>
        <dbReference type="ARBA" id="ARBA00023125"/>
    </source>
</evidence>
<keyword evidence="13" id="KW-0234">DNA repair</keyword>
<feature type="domain" description="UvrA interaction" evidence="18">
    <location>
        <begin position="133"/>
        <end position="235"/>
    </location>
</feature>
<keyword evidence="7" id="KW-0228">DNA excision</keyword>
<evidence type="ECO:0000313" key="19">
    <source>
        <dbReference type="EMBL" id="OGH93807.1"/>
    </source>
</evidence>
<dbReference type="NCBIfam" id="NF001503">
    <property type="entry name" value="PRK00349.1"/>
    <property type="match status" value="1"/>
</dbReference>
<comment type="caution">
    <text evidence="19">The sequence shown here is derived from an EMBL/GenBank/DDBJ whole genome shotgun (WGS) entry which is preliminary data.</text>
</comment>
<evidence type="ECO:0000256" key="14">
    <source>
        <dbReference type="ARBA" id="ARBA00038000"/>
    </source>
</evidence>
<evidence type="ECO:0000256" key="4">
    <source>
        <dbReference type="ARBA" id="ARBA00022737"/>
    </source>
</evidence>
<proteinExistence type="inferred from homology"/>
<gene>
    <name evidence="19" type="ORF">A2538_02955</name>
</gene>
<keyword evidence="3" id="KW-0479">Metal-binding</keyword>
<dbReference type="AlphaFoldDB" id="A0A1F6PCA5"/>
<dbReference type="GO" id="GO:0005737">
    <property type="term" value="C:cytoplasm"/>
    <property type="evidence" value="ECO:0007669"/>
    <property type="project" value="UniProtKB-SubCell"/>
</dbReference>
<evidence type="ECO:0000313" key="20">
    <source>
        <dbReference type="Proteomes" id="UP000178254"/>
    </source>
</evidence>
<keyword evidence="2" id="KW-0963">Cytoplasm</keyword>
<dbReference type="InterPro" id="IPR027417">
    <property type="entry name" value="P-loop_NTPase"/>
</dbReference>
<protein>
    <recommendedName>
        <fullName evidence="15">UvrABC system protein A</fullName>
    </recommendedName>
    <alternativeName>
        <fullName evidence="16">Excinuclease ABC subunit A</fullName>
    </alternativeName>
</protein>
<evidence type="ECO:0000259" key="17">
    <source>
        <dbReference type="Pfam" id="PF17755"/>
    </source>
</evidence>
<evidence type="ECO:0000256" key="8">
    <source>
        <dbReference type="ARBA" id="ARBA00022771"/>
    </source>
</evidence>
<dbReference type="Pfam" id="PF17755">
    <property type="entry name" value="UvrA_DNA-bind"/>
    <property type="match status" value="1"/>
</dbReference>
<evidence type="ECO:0000256" key="1">
    <source>
        <dbReference type="ARBA" id="ARBA00004496"/>
    </source>
</evidence>
<dbReference type="GO" id="GO:0016887">
    <property type="term" value="F:ATP hydrolysis activity"/>
    <property type="evidence" value="ECO:0007669"/>
    <property type="project" value="InterPro"/>
</dbReference>